<dbReference type="InterPro" id="IPR035706">
    <property type="entry name" value="AAA_9"/>
</dbReference>
<feature type="domain" description="Dynein heavy chain ATP-binding dynein motor region" evidence="19">
    <location>
        <begin position="481"/>
        <end position="703"/>
    </location>
</feature>
<evidence type="ECO:0000256" key="13">
    <source>
        <dbReference type="ARBA" id="ARBA00023212"/>
    </source>
</evidence>
<evidence type="ECO:0000256" key="1">
    <source>
        <dbReference type="ARBA" id="ARBA00004611"/>
    </source>
</evidence>
<dbReference type="Pfam" id="PF18198">
    <property type="entry name" value="AAA_lid_11"/>
    <property type="match status" value="1"/>
</dbReference>
<accession>A0AAW1S4L4</accession>
<evidence type="ECO:0000256" key="6">
    <source>
        <dbReference type="ARBA" id="ARBA00022794"/>
    </source>
</evidence>
<keyword evidence="14" id="KW-0966">Cell projection</keyword>
<keyword evidence="6" id="KW-0970">Cilium biogenesis/degradation</keyword>
<evidence type="ECO:0000256" key="10">
    <source>
        <dbReference type="ARBA" id="ARBA00023054"/>
    </source>
</evidence>
<dbReference type="Gene3D" id="3.10.490.20">
    <property type="match status" value="1"/>
</dbReference>
<evidence type="ECO:0000256" key="14">
    <source>
        <dbReference type="ARBA" id="ARBA00023273"/>
    </source>
</evidence>
<dbReference type="InterPro" id="IPR027417">
    <property type="entry name" value="P-loop_NTPase"/>
</dbReference>
<feature type="domain" description="Dynein heavy chain region D6 P-loop" evidence="16">
    <location>
        <begin position="903"/>
        <end position="1018"/>
    </location>
</feature>
<dbReference type="InterPro" id="IPR043160">
    <property type="entry name" value="Dynein_C_barrel"/>
</dbReference>
<evidence type="ECO:0000259" key="19">
    <source>
        <dbReference type="Pfam" id="PF12781"/>
    </source>
</evidence>
<evidence type="ECO:0008006" key="24">
    <source>
        <dbReference type="Google" id="ProtNLM"/>
    </source>
</evidence>
<dbReference type="Gene3D" id="1.20.1270.280">
    <property type="match status" value="1"/>
</dbReference>
<dbReference type="Pfam" id="PF03028">
    <property type="entry name" value="Dynein_heavy"/>
    <property type="match status" value="1"/>
</dbReference>
<comment type="caution">
    <text evidence="22">The sequence shown here is derived from an EMBL/GenBank/DDBJ whole genome shotgun (WGS) entry which is preliminary data.</text>
</comment>
<evidence type="ECO:0000313" key="23">
    <source>
        <dbReference type="Proteomes" id="UP001445335"/>
    </source>
</evidence>
<dbReference type="Proteomes" id="UP001445335">
    <property type="component" value="Unassembled WGS sequence"/>
</dbReference>
<dbReference type="FunFam" id="3.40.50.300:FF:000362">
    <property type="entry name" value="Dynein, axonemal, heavy chain 6"/>
    <property type="match status" value="1"/>
</dbReference>
<evidence type="ECO:0000259" key="17">
    <source>
        <dbReference type="Pfam" id="PF12777"/>
    </source>
</evidence>
<dbReference type="GO" id="GO:0005524">
    <property type="term" value="F:ATP binding"/>
    <property type="evidence" value="ECO:0007669"/>
    <property type="project" value="UniProtKB-KW"/>
</dbReference>
<evidence type="ECO:0000256" key="11">
    <source>
        <dbReference type="ARBA" id="ARBA00023069"/>
    </source>
</evidence>
<dbReference type="GO" id="GO:0045505">
    <property type="term" value="F:dynein intermediate chain binding"/>
    <property type="evidence" value="ECO:0007669"/>
    <property type="project" value="InterPro"/>
</dbReference>
<evidence type="ECO:0000259" key="20">
    <source>
        <dbReference type="Pfam" id="PF18198"/>
    </source>
</evidence>
<keyword evidence="2" id="KW-0963">Cytoplasm</keyword>
<gene>
    <name evidence="22" type="ORF">WJX81_005500</name>
</gene>
<dbReference type="Pfam" id="PF12781">
    <property type="entry name" value="AAA_9"/>
    <property type="match status" value="1"/>
</dbReference>
<keyword evidence="13" id="KW-0206">Cytoskeleton</keyword>
<feature type="domain" description="Dynein heavy chain AAA lid" evidence="20">
    <location>
        <begin position="1053"/>
        <end position="1192"/>
    </location>
</feature>
<keyword evidence="4" id="KW-0677">Repeat</keyword>
<dbReference type="Gene3D" id="1.10.8.1220">
    <property type="match status" value="1"/>
</dbReference>
<dbReference type="GO" id="GO:0005874">
    <property type="term" value="C:microtubule"/>
    <property type="evidence" value="ECO:0007669"/>
    <property type="project" value="UniProtKB-KW"/>
</dbReference>
<dbReference type="GO" id="GO:0008569">
    <property type="term" value="F:minus-end-directed microtubule motor activity"/>
    <property type="evidence" value="ECO:0007669"/>
    <property type="project" value="InterPro"/>
</dbReference>
<keyword evidence="11" id="KW-0969">Cilium</keyword>
<dbReference type="FunFam" id="1.10.8.1220:FF:000001">
    <property type="entry name" value="Dynein axonemal heavy chain 5"/>
    <property type="match status" value="1"/>
</dbReference>
<dbReference type="GO" id="GO:0051959">
    <property type="term" value="F:dynein light intermediate chain binding"/>
    <property type="evidence" value="ECO:0007669"/>
    <property type="project" value="InterPro"/>
</dbReference>
<keyword evidence="7" id="KW-0067">ATP-binding</keyword>
<keyword evidence="10 15" id="KW-0175">Coiled coil</keyword>
<dbReference type="Pfam" id="PF12777">
    <property type="entry name" value="MT"/>
    <property type="match status" value="1"/>
</dbReference>
<dbReference type="PANTHER" id="PTHR22878">
    <property type="entry name" value="DYNEIN HEAVY CHAIN 6, AXONEMAL-LIKE-RELATED"/>
    <property type="match status" value="1"/>
</dbReference>
<dbReference type="FunFam" id="3.40.50.300:FF:000049">
    <property type="entry name" value="Dynein, axonemal, heavy chain 5"/>
    <property type="match status" value="1"/>
</dbReference>
<feature type="coiled-coil region" evidence="15">
    <location>
        <begin position="651"/>
        <end position="678"/>
    </location>
</feature>
<evidence type="ECO:0000256" key="4">
    <source>
        <dbReference type="ARBA" id="ARBA00022737"/>
    </source>
</evidence>
<keyword evidence="3" id="KW-0493">Microtubule</keyword>
<dbReference type="EMBL" id="JALJOU010000012">
    <property type="protein sequence ID" value="KAK9840800.1"/>
    <property type="molecule type" value="Genomic_DNA"/>
</dbReference>
<dbReference type="InterPro" id="IPR041228">
    <property type="entry name" value="Dynein_C"/>
</dbReference>
<evidence type="ECO:0000256" key="12">
    <source>
        <dbReference type="ARBA" id="ARBA00023175"/>
    </source>
</evidence>
<evidence type="ECO:0000256" key="7">
    <source>
        <dbReference type="ARBA" id="ARBA00022840"/>
    </source>
</evidence>
<name>A0AAW1S4L4_9CHLO</name>
<dbReference type="InterPro" id="IPR026983">
    <property type="entry name" value="DHC"/>
</dbReference>
<evidence type="ECO:0000256" key="3">
    <source>
        <dbReference type="ARBA" id="ARBA00022701"/>
    </source>
</evidence>
<reference evidence="22 23" key="1">
    <citation type="journal article" date="2024" name="Nat. Commun.">
        <title>Phylogenomics reveals the evolutionary origins of lichenization in chlorophyte algae.</title>
        <authorList>
            <person name="Puginier C."/>
            <person name="Libourel C."/>
            <person name="Otte J."/>
            <person name="Skaloud P."/>
            <person name="Haon M."/>
            <person name="Grisel S."/>
            <person name="Petersen M."/>
            <person name="Berrin J.G."/>
            <person name="Delaux P.M."/>
            <person name="Dal Grande F."/>
            <person name="Keller J."/>
        </authorList>
    </citation>
    <scope>NUCLEOTIDE SEQUENCE [LARGE SCALE GENOMIC DNA]</scope>
    <source>
        <strain evidence="22 23">SAG 245.80</strain>
    </source>
</reference>
<feature type="domain" description="Dynein heavy chain AAA module D4" evidence="18">
    <location>
        <begin position="12"/>
        <end position="141"/>
    </location>
</feature>
<feature type="domain" description="Dynein heavy chain coiled coil stalk" evidence="17">
    <location>
        <begin position="241"/>
        <end position="403"/>
    </location>
</feature>
<dbReference type="GO" id="GO:0060271">
    <property type="term" value="P:cilium assembly"/>
    <property type="evidence" value="ECO:0007669"/>
    <property type="project" value="UniProtKB-ARBA"/>
</dbReference>
<dbReference type="GO" id="GO:0007018">
    <property type="term" value="P:microtubule-based movement"/>
    <property type="evidence" value="ECO:0007669"/>
    <property type="project" value="InterPro"/>
</dbReference>
<evidence type="ECO:0000256" key="5">
    <source>
        <dbReference type="ARBA" id="ARBA00022741"/>
    </source>
</evidence>
<evidence type="ECO:0000259" key="21">
    <source>
        <dbReference type="Pfam" id="PF18199"/>
    </source>
</evidence>
<evidence type="ECO:0000256" key="9">
    <source>
        <dbReference type="ARBA" id="ARBA00023017"/>
    </source>
</evidence>
<sequence length="1421" mass="155379">MKRSQMPRGSPSGKQTLTRFAAWLGGFRCCQPDIRRGYSPADFRQELKDLYEKAGLEGERIVFLLTDTQITHEAFLEDINNLLNSGEVPGMFGLEDKQRLAASMRERVEAGGQVASKDACYAAFLQSARDNLHCVLAMSPMCVDIHISVNEASERFFTELCRRHYTTPQSYLDLIELYKSLLKGQRSATGEARERLLNGLAKLSDTNEQVEQMRGELSALQPVILEKSQAAAAMQAEVLRDQASAEAAAVDSLNALNKGDVIEIKSMIKPPPLVLMVMEAVCVLRGEKPDWDTAKKVLGEPAFMRSLLEFDKDNIPESIIRKLRRYVDDPAFTPEAVAKQSRAAQSLCLWARAMDTYHRVSAAVAPKRAKLRSTEAILAAADAQLHEKQATLRAVEDRVAALQLRLAGVLEEQAEALQTQADLLVGDTLISAACIAYYGAFTGPFRAALVATWIARCQELGIPVSPSCMLRTSLAPSAQVREWHAMGLPHDDVSVDSAIVAMHGRCWPLCIDPQGQAAAWLRAMEAHSGLRVLRMGQAAYLRDLESALRAGTPVLFEDVGETLDPALEPLLLKQVYKDANGRLLLKLGDIDIDFNPAFRLYLTSRNPNPHFLPEVCIRVTVINFTVTAEGLEEQLLGDCVRRERPDLEEQRDSLLQSIAADKRQLQELEERMLRLLREAGGSLLDDEALLSTLNNSRSTSAAINTRVIEAQATEASINAARESYRPAAARASTLYFVVSGLSAIDTMYQTSLAHVASLFNRCVETAPSAAALPDRLANIAASVTRAIFATVQRGLFEEHKLLFAFLLAAGLQRASGKLPEEEWAALVGRASGAVLGSRAPPGWSSKLCWGELLTSFQRLLVVKALCEEALPAVCGLYVEDALGTEFMTPPPWTLGDVFPATTARTPTIFILSPGADPTAELQRFAEANGRVAGESLQMVSLGQGQGPVADTLVAQAARTGQWVCLQNCHLAVAWLPRLEALVEELASNDAVHAGFRLWLSSMPSPAFPTSVLQAGLKLAVQPPRGIRATLARTYAVMADEAFEASPSRLPGAWKNLLFGISFFHATVQERRKYGALGWNCAHAFNITDLEAGMMMAHILLRDSPALIPWSALQQVLGAIVYGGRIIDAADMHVLMALLRRFVRPALLDDGFSFASDPAYSRPPVGSLQSYREYISNLPAMEPPEVFGLHSNAALAHQRGEARRMLATLAAMQPRAAVLSAGGASDTALLKQVAGIRAALPPELEHRSMSSSQDKEMADPLAVVLRQELLRYQRLEAAVRGSLEDLERALQGRAAMSTDLEQMSASLSVKQVPLLWQRAAYPSQLPLGAWLGDFAVRMTHMQQWLRLGQPATFWLPCFFFPQGFVTAVLQAHARKHKVPIDAVWLSFKVTEHPSGAVVPAPPGIGVYVDGLTLIIGFCKVRR</sequence>
<keyword evidence="12" id="KW-0505">Motor protein</keyword>
<keyword evidence="23" id="KW-1185">Reference proteome</keyword>
<dbReference type="SUPFAM" id="SSF52540">
    <property type="entry name" value="P-loop containing nucleoside triphosphate hydrolases"/>
    <property type="match status" value="1"/>
</dbReference>
<dbReference type="Gene3D" id="6.10.140.1060">
    <property type="match status" value="1"/>
</dbReference>
<dbReference type="Gene3D" id="1.10.287.2610">
    <property type="match status" value="1"/>
</dbReference>
<dbReference type="InterPro" id="IPR024317">
    <property type="entry name" value="Dynein_heavy_chain_D4_dom"/>
</dbReference>
<protein>
    <recommendedName>
        <fullName evidence="24">Dynein heavy chain</fullName>
    </recommendedName>
</protein>
<keyword evidence="5" id="KW-0547">Nucleotide-binding</keyword>
<organism evidence="22 23">
    <name type="scientific">Elliptochloris bilobata</name>
    <dbReference type="NCBI Taxonomy" id="381761"/>
    <lineage>
        <taxon>Eukaryota</taxon>
        <taxon>Viridiplantae</taxon>
        <taxon>Chlorophyta</taxon>
        <taxon>core chlorophytes</taxon>
        <taxon>Trebouxiophyceae</taxon>
        <taxon>Trebouxiophyceae incertae sedis</taxon>
        <taxon>Elliptochloris clade</taxon>
        <taxon>Elliptochloris</taxon>
    </lineage>
</organism>
<dbReference type="Gene3D" id="1.20.920.20">
    <property type="match status" value="1"/>
</dbReference>
<evidence type="ECO:0000259" key="18">
    <source>
        <dbReference type="Pfam" id="PF12780"/>
    </source>
</evidence>
<dbReference type="InterPro" id="IPR041658">
    <property type="entry name" value="AAA_lid_11"/>
</dbReference>
<dbReference type="Pfam" id="PF12780">
    <property type="entry name" value="AAA_8"/>
    <property type="match status" value="1"/>
</dbReference>
<evidence type="ECO:0000313" key="22">
    <source>
        <dbReference type="EMBL" id="KAK9840800.1"/>
    </source>
</evidence>
<keyword evidence="8" id="KW-0282">Flagellum</keyword>
<dbReference type="Gene3D" id="1.10.8.720">
    <property type="entry name" value="Region D6 of dynein motor"/>
    <property type="match status" value="1"/>
</dbReference>
<dbReference type="GO" id="GO:0030286">
    <property type="term" value="C:dynein complex"/>
    <property type="evidence" value="ECO:0007669"/>
    <property type="project" value="UniProtKB-KW"/>
</dbReference>
<evidence type="ECO:0000256" key="8">
    <source>
        <dbReference type="ARBA" id="ARBA00022846"/>
    </source>
</evidence>
<proteinExistence type="predicted"/>
<dbReference type="InterPro" id="IPR042219">
    <property type="entry name" value="AAA_lid_11_sf"/>
</dbReference>
<keyword evidence="9" id="KW-0243">Dynein</keyword>
<dbReference type="InterPro" id="IPR004273">
    <property type="entry name" value="Dynein_heavy_D6_P-loop"/>
</dbReference>
<feature type="domain" description="Dynein heavy chain C-terminal" evidence="21">
    <location>
        <begin position="1200"/>
        <end position="1412"/>
    </location>
</feature>
<comment type="subcellular location">
    <subcellularLocation>
        <location evidence="1">Cytoplasm</location>
        <location evidence="1">Cytoskeleton</location>
        <location evidence="1">Flagellum axoneme</location>
    </subcellularLocation>
</comment>
<dbReference type="Gene3D" id="3.40.50.300">
    <property type="entry name" value="P-loop containing nucleotide triphosphate hydrolases"/>
    <property type="match status" value="3"/>
</dbReference>
<dbReference type="InterPro" id="IPR024743">
    <property type="entry name" value="Dynein_HC_stalk"/>
</dbReference>
<evidence type="ECO:0000259" key="16">
    <source>
        <dbReference type="Pfam" id="PF03028"/>
    </source>
</evidence>
<dbReference type="PANTHER" id="PTHR22878:SF68">
    <property type="entry name" value="DYNEIN HEAVY CHAIN 6, AXONEMAL-LIKE"/>
    <property type="match status" value="1"/>
</dbReference>
<evidence type="ECO:0000256" key="2">
    <source>
        <dbReference type="ARBA" id="ARBA00022490"/>
    </source>
</evidence>
<feature type="coiled-coil region" evidence="15">
    <location>
        <begin position="378"/>
        <end position="412"/>
    </location>
</feature>
<evidence type="ECO:0000256" key="15">
    <source>
        <dbReference type="SAM" id="Coils"/>
    </source>
</evidence>
<dbReference type="Pfam" id="PF18199">
    <property type="entry name" value="Dynein_C"/>
    <property type="match status" value="1"/>
</dbReference>